<name>A0ABT1YA78_9FIRM</name>
<feature type="transmembrane region" description="Helical" evidence="1">
    <location>
        <begin position="109"/>
        <end position="128"/>
    </location>
</feature>
<feature type="transmembrane region" description="Helical" evidence="1">
    <location>
        <begin position="7"/>
        <end position="25"/>
    </location>
</feature>
<evidence type="ECO:0000313" key="3">
    <source>
        <dbReference type="EMBL" id="MCR6546834.1"/>
    </source>
</evidence>
<dbReference type="RefSeq" id="WP_089611532.1">
    <property type="nucleotide sequence ID" value="NZ_CP022121.1"/>
</dbReference>
<keyword evidence="1" id="KW-0472">Membrane</keyword>
<keyword evidence="1" id="KW-0812">Transmembrane</keyword>
<keyword evidence="1" id="KW-1133">Transmembrane helix</keyword>
<dbReference type="Proteomes" id="UP001524944">
    <property type="component" value="Unassembled WGS sequence"/>
</dbReference>
<dbReference type="InterPro" id="IPR006976">
    <property type="entry name" value="VanZ-like"/>
</dbReference>
<reference evidence="3 4" key="1">
    <citation type="submission" date="2022-08" db="EMBL/GenBank/DDBJ databases">
        <title>Proteogenomics of the novel Dehalobacterium formicoaceticum strain EZ94 highlights a key role of methyltransferases during anaerobic dichloromethane degradation.</title>
        <authorList>
            <person name="Wasmund K."/>
        </authorList>
    </citation>
    <scope>NUCLEOTIDE SEQUENCE [LARGE SCALE GENOMIC DNA]</scope>
    <source>
        <strain evidence="3 4">EZ94</strain>
    </source>
</reference>
<keyword evidence="4" id="KW-1185">Reference proteome</keyword>
<organism evidence="3 4">
    <name type="scientific">Dehalobacterium formicoaceticum</name>
    <dbReference type="NCBI Taxonomy" id="51515"/>
    <lineage>
        <taxon>Bacteria</taxon>
        <taxon>Bacillati</taxon>
        <taxon>Bacillota</taxon>
        <taxon>Clostridia</taxon>
        <taxon>Eubacteriales</taxon>
        <taxon>Peptococcaceae</taxon>
        <taxon>Dehalobacterium</taxon>
    </lineage>
</organism>
<feature type="transmembrane region" description="Helical" evidence="1">
    <location>
        <begin position="148"/>
        <end position="169"/>
    </location>
</feature>
<protein>
    <submittedName>
        <fullName evidence="3">VanZ family protein</fullName>
    </submittedName>
</protein>
<dbReference type="NCBIfam" id="NF037970">
    <property type="entry name" value="vanZ_1"/>
    <property type="match status" value="1"/>
</dbReference>
<feature type="domain" description="VanZ-like" evidence="2">
    <location>
        <begin position="12"/>
        <end position="158"/>
    </location>
</feature>
<evidence type="ECO:0000256" key="1">
    <source>
        <dbReference type="SAM" id="Phobius"/>
    </source>
</evidence>
<proteinExistence type="predicted"/>
<comment type="caution">
    <text evidence="3">The sequence shown here is derived from an EMBL/GenBank/DDBJ whole genome shotgun (WGS) entry which is preliminary data.</text>
</comment>
<sequence length="183" mass="20579">MKIKKLAISLTVLFFLWTAVIFYFSSQPPEVSHSQSRIVVQIIGGINNIFDFTDTGFFVKIENVLGDFRFLDKYKTPNALVRKSAHFGIYFILGIIACAFGYTYTRKILIAFLLGGSLPVVVAVLDEYNQSQIGRTSSLTDVLIDGGGALTGTIFWIFLILIFKFISFIKGRIRSKSRKKNTI</sequence>
<dbReference type="Pfam" id="PF04892">
    <property type="entry name" value="VanZ"/>
    <property type="match status" value="1"/>
</dbReference>
<accession>A0ABT1YA78</accession>
<feature type="transmembrane region" description="Helical" evidence="1">
    <location>
        <begin position="84"/>
        <end position="102"/>
    </location>
</feature>
<evidence type="ECO:0000313" key="4">
    <source>
        <dbReference type="Proteomes" id="UP001524944"/>
    </source>
</evidence>
<dbReference type="EMBL" id="JANPWE010000012">
    <property type="protein sequence ID" value="MCR6546834.1"/>
    <property type="molecule type" value="Genomic_DNA"/>
</dbReference>
<evidence type="ECO:0000259" key="2">
    <source>
        <dbReference type="Pfam" id="PF04892"/>
    </source>
</evidence>
<gene>
    <name evidence="3" type="ORF">NVS47_15160</name>
</gene>